<sequence length="65" mass="7353">MKIGADYLMPFGSQQPKSGQLAAEQNNEQSELFGSPELALGFNTFYYSKTGQAKRCVFQRVFLFH</sequence>
<comment type="caution">
    <text evidence="2">The sequence shown here is derived from an EMBL/GenBank/DDBJ whole genome shotgun (WGS) entry which is preliminary data.</text>
</comment>
<evidence type="ECO:0000313" key="3">
    <source>
        <dbReference type="Proteomes" id="UP000315689"/>
    </source>
</evidence>
<reference evidence="2 3" key="1">
    <citation type="submission" date="2017-07" db="EMBL/GenBank/DDBJ databases">
        <title>Mechanisms for carbon and nitrogen cycling indicate functional differentiation within the Candidate Phyla Radiation.</title>
        <authorList>
            <person name="Danczak R.E."/>
            <person name="Johnston M.D."/>
            <person name="Kenah C."/>
            <person name="Slattery M."/>
            <person name="Wrighton K.C."/>
            <person name="Wilkins M.J."/>
        </authorList>
    </citation>
    <scope>NUCLEOTIDE SEQUENCE [LARGE SCALE GENOMIC DNA]</scope>
    <source>
        <strain evidence="2">Licking1014_7</strain>
    </source>
</reference>
<dbReference type="Proteomes" id="UP000315689">
    <property type="component" value="Unassembled WGS sequence"/>
</dbReference>
<organism evidence="2 3">
    <name type="scientific">Candidatus Berkelbacteria bacterium Licking1014_7</name>
    <dbReference type="NCBI Taxonomy" id="2017147"/>
    <lineage>
        <taxon>Bacteria</taxon>
        <taxon>Candidatus Berkelbacteria</taxon>
    </lineage>
</organism>
<proteinExistence type="predicted"/>
<feature type="compositionally biased region" description="Polar residues" evidence="1">
    <location>
        <begin position="12"/>
        <end position="25"/>
    </location>
</feature>
<name>A0A554LHK2_9BACT</name>
<protein>
    <submittedName>
        <fullName evidence="2">Uncharacterized protein</fullName>
    </submittedName>
</protein>
<evidence type="ECO:0000313" key="2">
    <source>
        <dbReference type="EMBL" id="TSC92353.1"/>
    </source>
</evidence>
<gene>
    <name evidence="2" type="ORF">CEN89_747</name>
</gene>
<dbReference type="EMBL" id="VMGK01000034">
    <property type="protein sequence ID" value="TSC92353.1"/>
    <property type="molecule type" value="Genomic_DNA"/>
</dbReference>
<evidence type="ECO:0000256" key="1">
    <source>
        <dbReference type="SAM" id="MobiDB-lite"/>
    </source>
</evidence>
<dbReference type="AlphaFoldDB" id="A0A554LHK2"/>
<accession>A0A554LHK2</accession>
<feature type="region of interest" description="Disordered" evidence="1">
    <location>
        <begin position="1"/>
        <end position="25"/>
    </location>
</feature>